<reference evidence="1 2" key="1">
    <citation type="submission" date="2006-09" db="EMBL/GenBank/DDBJ databases">
        <title>Sequence and annotation of the 288-kb ATCV-1 virus that infects an endosymbiotic Chlorella strain of the heliozoon Acanthocystis turfacea.</title>
        <authorList>
            <person name="Fitzgerald L.A."/>
            <person name="Graves M.V."/>
            <person name="Li X."/>
            <person name="Pfitzner A.J.P."/>
            <person name="Hartigan J."/>
            <person name="Van Etten J.L."/>
        </authorList>
    </citation>
    <scope>NUCLEOTIDE SEQUENCE [LARGE SCALE GENOMIC DNA]</scope>
    <source>
        <strain evidence="1 2">ATCV-1</strain>
    </source>
</reference>
<evidence type="ECO:0000313" key="2">
    <source>
        <dbReference type="Proteomes" id="UP000202420"/>
    </source>
</evidence>
<evidence type="ECO:0000313" key="1">
    <source>
        <dbReference type="EMBL" id="ABT16552.1"/>
    </source>
</evidence>
<dbReference type="Proteomes" id="UP000202420">
    <property type="component" value="Segment"/>
</dbReference>
<dbReference type="KEGG" id="vg:5470679"/>
<dbReference type="RefSeq" id="YP_001426899.1">
    <property type="nucleotide sequence ID" value="NC_008724.1"/>
</dbReference>
<name>A7K928_9PHYC</name>
<dbReference type="EMBL" id="EF101928">
    <property type="protein sequence ID" value="ABT16552.1"/>
    <property type="molecule type" value="Genomic_DNA"/>
</dbReference>
<organism evidence="1 2">
    <name type="scientific">Chlorovirus heliozoae</name>
    <dbReference type="NCBI Taxonomy" id="322019"/>
    <lineage>
        <taxon>Viruses</taxon>
        <taxon>Varidnaviria</taxon>
        <taxon>Bamfordvirae</taxon>
        <taxon>Nucleocytoviricota</taxon>
        <taxon>Megaviricetes</taxon>
        <taxon>Algavirales</taxon>
        <taxon>Phycodnaviridae</taxon>
        <taxon>Chlorovirus</taxon>
    </lineage>
</organism>
<sequence>MGFTLHSRQSCYWRQPRNYQGLFQSTVPLGKRLYSLCLVKRLLGEKMHFYNQGELLVRFYGVPIYCFSYDHWNHTRPSCGVAEQPEPHYVL</sequence>
<accession>A7K928</accession>
<dbReference type="GeneID" id="5470679"/>
<gene>
    <name evidence="1" type="primary">z418L</name>
    <name evidence="1" type="ORF">ATCV1_z418L</name>
</gene>
<keyword evidence="2" id="KW-1185">Reference proteome</keyword>
<protein>
    <submittedName>
        <fullName evidence="1">Uncharacterized protein z418L</fullName>
    </submittedName>
</protein>
<proteinExistence type="predicted"/>